<dbReference type="InterPro" id="IPR029052">
    <property type="entry name" value="Metallo-depent_PP-like"/>
</dbReference>
<keyword evidence="1" id="KW-0732">Signal</keyword>
<reference evidence="4 5" key="2">
    <citation type="journal article" date="2024" name="Int. J. Syst. Evol. Microbiol.">
        <title>Promethearchaeum syntrophicum gen. nov., sp. nov., an anaerobic, obligately syntrophic archaeon, the first isolate of the lineage 'Asgard' archaea, and proposal of the new archaeal phylum Promethearchaeota phyl. nov. and kingdom Promethearchaeati regn. nov.</title>
        <authorList>
            <person name="Imachi H."/>
            <person name="Nobu M.K."/>
            <person name="Kato S."/>
            <person name="Takaki Y."/>
            <person name="Miyazaki M."/>
            <person name="Miyata M."/>
            <person name="Ogawara M."/>
            <person name="Saito Y."/>
            <person name="Sakai S."/>
            <person name="Tahara Y.O."/>
            <person name="Takano Y."/>
            <person name="Tasumi E."/>
            <person name="Uematsu K."/>
            <person name="Yoshimura T."/>
            <person name="Itoh T."/>
            <person name="Ohkuma M."/>
            <person name="Takai K."/>
        </authorList>
    </citation>
    <scope>NUCLEOTIDE SEQUENCE [LARGE SCALE GENOMIC DNA]</scope>
    <source>
        <strain evidence="4 5">MK-D1</strain>
    </source>
</reference>
<dbReference type="Gene3D" id="3.60.21.10">
    <property type="match status" value="1"/>
</dbReference>
<dbReference type="RefSeq" id="WP_147664238.1">
    <property type="nucleotide sequence ID" value="NZ_CP042905.2"/>
</dbReference>
<dbReference type="InterPro" id="IPR004843">
    <property type="entry name" value="Calcineurin-like_PHP"/>
</dbReference>
<evidence type="ECO:0000259" key="3">
    <source>
        <dbReference type="Pfam" id="PF00149"/>
    </source>
</evidence>
<dbReference type="InterPro" id="IPR008963">
    <property type="entry name" value="Purple_acid_Pase-like_N"/>
</dbReference>
<evidence type="ECO:0000256" key="2">
    <source>
        <dbReference type="SAM" id="Phobius"/>
    </source>
</evidence>
<dbReference type="OrthoDB" id="7513at2157"/>
<keyword evidence="2" id="KW-0812">Transmembrane</keyword>
<accession>A0A5B9DEY0</accession>
<protein>
    <submittedName>
        <fullName evidence="4">Metallophosphoesterase</fullName>
    </submittedName>
</protein>
<evidence type="ECO:0000256" key="1">
    <source>
        <dbReference type="ARBA" id="ARBA00022729"/>
    </source>
</evidence>
<feature type="transmembrane region" description="Helical" evidence="2">
    <location>
        <begin position="93"/>
        <end position="111"/>
    </location>
</feature>
<evidence type="ECO:0000313" key="4">
    <source>
        <dbReference type="EMBL" id="QEE17343.1"/>
    </source>
</evidence>
<dbReference type="Pfam" id="PF00149">
    <property type="entry name" value="Metallophos"/>
    <property type="match status" value="1"/>
</dbReference>
<keyword evidence="5" id="KW-1185">Reference proteome</keyword>
<evidence type="ECO:0000313" key="5">
    <source>
        <dbReference type="Proteomes" id="UP000321408"/>
    </source>
</evidence>
<keyword evidence="2" id="KW-1133">Transmembrane helix</keyword>
<organism evidence="4 5">
    <name type="scientific">Promethearchaeum syntrophicum</name>
    <dbReference type="NCBI Taxonomy" id="2594042"/>
    <lineage>
        <taxon>Archaea</taxon>
        <taxon>Promethearchaeati</taxon>
        <taxon>Promethearchaeota</taxon>
        <taxon>Promethearchaeia</taxon>
        <taxon>Promethearchaeales</taxon>
        <taxon>Promethearchaeaceae</taxon>
        <taxon>Promethearchaeum</taxon>
    </lineage>
</organism>
<name>A0A5B9DEY0_9ARCH</name>
<dbReference type="PANTHER" id="PTHR43143:SF1">
    <property type="entry name" value="SERINE_THREONINE-PROTEIN PHOSPHATASE CPPED1"/>
    <property type="match status" value="1"/>
</dbReference>
<dbReference type="InterPro" id="IPR051918">
    <property type="entry name" value="STPP_CPPED1"/>
</dbReference>
<dbReference type="GO" id="GO:0046872">
    <property type="term" value="F:metal ion binding"/>
    <property type="evidence" value="ECO:0007669"/>
    <property type="project" value="InterPro"/>
</dbReference>
<reference evidence="4 5" key="1">
    <citation type="journal article" date="2020" name="Nature">
        <title>Isolation of an archaeon at the prokaryote-eukaryote interface.</title>
        <authorList>
            <person name="Imachi H."/>
            <person name="Nobu M.K."/>
            <person name="Nakahara N."/>
            <person name="Morono Y."/>
            <person name="Ogawara M."/>
            <person name="Takaki Y."/>
            <person name="Takano Y."/>
            <person name="Uematsu K."/>
            <person name="Ikuta T."/>
            <person name="Ito M."/>
            <person name="Matsui Y."/>
            <person name="Miyazaki M."/>
            <person name="Murata K."/>
            <person name="Saito Y."/>
            <person name="Sakai S."/>
            <person name="Song C."/>
            <person name="Tasumi E."/>
            <person name="Yamanaka Y."/>
            <person name="Yamaguchi T."/>
            <person name="Kamagata Y."/>
            <person name="Tamaki H."/>
            <person name="Takai K."/>
        </authorList>
    </citation>
    <scope>NUCLEOTIDE SEQUENCE [LARGE SCALE GENOMIC DNA]</scope>
    <source>
        <strain evidence="4 5">MK-D1</strain>
    </source>
</reference>
<keyword evidence="2" id="KW-0472">Membrane</keyword>
<proteinExistence type="predicted"/>
<feature type="domain" description="Calcineurin-like phosphoesterase" evidence="3">
    <location>
        <begin position="213"/>
        <end position="407"/>
    </location>
</feature>
<gene>
    <name evidence="4" type="ORF">DSAG12_03176</name>
</gene>
<sequence length="486" mass="55646">MKKIEEFKDFFADLSKKQKITYISLIVTAFILTESILFWAVTSPAMKGLFEWVNYVRTVVYLICLIGLIFPVIAGIIIFINQKKTPSKKPIKFLMILAIFSLIIPIGFYGYTISIPFQRDGDKPPQLLLLNGSGINGVPNMAVSFWTEDRTTSTINWGPTESMGTKSNELTKSHTHSYLLEDLLPNITYFYQVNNVGQIYNFTTMPNLPNTFKFMTSSDPHFGAENANRTVTDEILKQLIDPSNGYQSFFMLGDMVEYGLFDSQYKEACDTFSPVTSHIPFRPVIGNHDILLGGPTFWEDYFSPDLIEDAPRDYFHIEINGIQIFVLDLEWGTESYTKEQKTWFETELEESTDPDDWILVMSHCFYYASGYLVDGSDWWDHQEMIDTFEPIFVDNGIDMVFSGHNHIFERLENNGVNYNIVGGFGGHPDTDFEKEDDVIGQTGTGSIYYSTDMFGFLEVDIQGDDAYLAFRTPENQTVYNYTITRL</sequence>
<dbReference type="GO" id="GO:0003993">
    <property type="term" value="F:acid phosphatase activity"/>
    <property type="evidence" value="ECO:0007669"/>
    <property type="project" value="InterPro"/>
</dbReference>
<dbReference type="SUPFAM" id="SSF56300">
    <property type="entry name" value="Metallo-dependent phosphatases"/>
    <property type="match status" value="1"/>
</dbReference>
<dbReference type="AlphaFoldDB" id="A0A5B9DEY0"/>
<feature type="transmembrane region" description="Helical" evidence="2">
    <location>
        <begin position="60"/>
        <end position="81"/>
    </location>
</feature>
<dbReference type="Proteomes" id="UP000321408">
    <property type="component" value="Chromosome"/>
</dbReference>
<dbReference type="EMBL" id="CP042905">
    <property type="protein sequence ID" value="QEE17343.1"/>
    <property type="molecule type" value="Genomic_DNA"/>
</dbReference>
<feature type="transmembrane region" description="Helical" evidence="2">
    <location>
        <begin position="20"/>
        <end position="40"/>
    </location>
</feature>
<dbReference type="PANTHER" id="PTHR43143">
    <property type="entry name" value="METALLOPHOSPHOESTERASE, CALCINEURIN SUPERFAMILY"/>
    <property type="match status" value="1"/>
</dbReference>
<dbReference type="SUPFAM" id="SSF49363">
    <property type="entry name" value="Purple acid phosphatase, N-terminal domain"/>
    <property type="match status" value="1"/>
</dbReference>
<dbReference type="KEGG" id="psyt:DSAG12_03176"/>
<dbReference type="GeneID" id="41331145"/>